<dbReference type="Pfam" id="PF00668">
    <property type="entry name" value="Condensation"/>
    <property type="match status" value="2"/>
</dbReference>
<gene>
    <name evidence="6" type="ORF">HK57_00105</name>
</gene>
<evidence type="ECO:0000256" key="2">
    <source>
        <dbReference type="ARBA" id="ARBA00022553"/>
    </source>
</evidence>
<dbReference type="NCBIfam" id="TIGR01733">
    <property type="entry name" value="AA-adenyl-dom"/>
    <property type="match status" value="1"/>
</dbReference>
<dbReference type="InterPro" id="IPR010071">
    <property type="entry name" value="AA_adenyl_dom"/>
</dbReference>
<dbReference type="InterPro" id="IPR020845">
    <property type="entry name" value="AMP-binding_CS"/>
</dbReference>
<protein>
    <recommendedName>
        <fullName evidence="5">Carrier domain-containing protein</fullName>
    </recommendedName>
</protein>
<proteinExistence type="inferred from homology"/>
<dbReference type="Gene3D" id="3.30.300.30">
    <property type="match status" value="1"/>
</dbReference>
<dbReference type="SUPFAM" id="SSF52777">
    <property type="entry name" value="CoA-dependent acyltransferases"/>
    <property type="match status" value="4"/>
</dbReference>
<evidence type="ECO:0000256" key="3">
    <source>
        <dbReference type="ARBA" id="ARBA00022598"/>
    </source>
</evidence>
<dbReference type="InterPro" id="IPR006162">
    <property type="entry name" value="Ppantetheine_attach_site"/>
</dbReference>
<keyword evidence="1" id="KW-0596">Phosphopantetheine</keyword>
<dbReference type="InterPro" id="IPR009081">
    <property type="entry name" value="PP-bd_ACP"/>
</dbReference>
<dbReference type="GO" id="GO:0044550">
    <property type="term" value="P:secondary metabolite biosynthetic process"/>
    <property type="evidence" value="ECO:0007669"/>
    <property type="project" value="TreeGrafter"/>
</dbReference>
<dbReference type="Proteomes" id="UP000053475">
    <property type="component" value="Unassembled WGS sequence"/>
</dbReference>
<dbReference type="Gene3D" id="3.40.50.12780">
    <property type="entry name" value="N-terminal domain of ligase-like"/>
    <property type="match status" value="1"/>
</dbReference>
<dbReference type="PANTHER" id="PTHR45527:SF11">
    <property type="entry name" value="NONRIBOSOMAL PEPTIDE SYNTHETASE 5"/>
    <property type="match status" value="1"/>
</dbReference>
<dbReference type="InterPro" id="IPR042099">
    <property type="entry name" value="ANL_N_sf"/>
</dbReference>
<dbReference type="PROSITE" id="PS00012">
    <property type="entry name" value="PHOSPHOPANTETHEINE"/>
    <property type="match status" value="1"/>
</dbReference>
<evidence type="ECO:0000313" key="6">
    <source>
        <dbReference type="EMBL" id="KIA75386.1"/>
    </source>
</evidence>
<keyword evidence="2" id="KW-0597">Phosphoprotein</keyword>
<feature type="domain" description="Carrier" evidence="5">
    <location>
        <begin position="1"/>
        <end position="73"/>
    </location>
</feature>
<evidence type="ECO:0000259" key="5">
    <source>
        <dbReference type="PROSITE" id="PS50075"/>
    </source>
</evidence>
<dbReference type="Gene3D" id="3.30.559.30">
    <property type="entry name" value="Nonribosomal peptide synthetase, condensation domain"/>
    <property type="match status" value="2"/>
</dbReference>
<dbReference type="InterPro" id="IPR023213">
    <property type="entry name" value="CAT-like_dom_sf"/>
</dbReference>
<dbReference type="EMBL" id="JOMC01000195">
    <property type="protein sequence ID" value="KIA75386.1"/>
    <property type="molecule type" value="Genomic_DNA"/>
</dbReference>
<dbReference type="PROSITE" id="PS00455">
    <property type="entry name" value="AMP_BINDING"/>
    <property type="match status" value="1"/>
</dbReference>
<dbReference type="InterPro" id="IPR045851">
    <property type="entry name" value="AMP-bd_C_sf"/>
</dbReference>
<evidence type="ECO:0000313" key="7">
    <source>
        <dbReference type="Proteomes" id="UP000053475"/>
    </source>
</evidence>
<dbReference type="Gene3D" id="1.10.1200.10">
    <property type="entry name" value="ACP-like"/>
    <property type="match status" value="2"/>
</dbReference>
<dbReference type="PANTHER" id="PTHR45527">
    <property type="entry name" value="NONRIBOSOMAL PEPTIDE SYNTHETASE"/>
    <property type="match status" value="1"/>
</dbReference>
<feature type="domain" description="Carrier" evidence="5">
    <location>
        <begin position="1044"/>
        <end position="1121"/>
    </location>
</feature>
<dbReference type="Pfam" id="PF00550">
    <property type="entry name" value="PP-binding"/>
    <property type="match status" value="2"/>
</dbReference>
<comment type="caution">
    <text evidence="6">The sequence shown here is derived from an EMBL/GenBank/DDBJ whole genome shotgun (WGS) entry which is preliminary data.</text>
</comment>
<comment type="similarity">
    <text evidence="4">Belongs to the NRP synthetase family.</text>
</comment>
<evidence type="ECO:0000256" key="1">
    <source>
        <dbReference type="ARBA" id="ARBA00022450"/>
    </source>
</evidence>
<dbReference type="GO" id="GO:0005737">
    <property type="term" value="C:cytoplasm"/>
    <property type="evidence" value="ECO:0007669"/>
    <property type="project" value="TreeGrafter"/>
</dbReference>
<sequence>MMQSEILAAFARELRISETQLDYSLSFTNLGGHSLSALRLVAACKRLGYSLTVAELLDNKPILDIISQCIRFEPPIQYGNNSEANYMTENILKDSFINITIKTDVSSSPSEDTFLPSTLDTMITTEVSSPSRVPVPEMQLSLIRGSYAKPGNNILAYHQMCSVAELPSMRAAWHHILEVEEVFTKAFTVEDGIGYLTDSNRTSISWTDITVHNQAMFSAELMAKPSFTDVDFEFRAITLAEGRKACLLWHVHHAFVDGLSMTILLDKVTQYMAGVPVEPGPSFAAVVSDRNMLMEQREDEARDYWQLQRASLDEATSELKVCCREDVEDDTFWNDLATFEVNVPHMELIQYAQQQHVTVAAIYYAAWALVLSAVCDSDHVVFGAVMSGRSLPVAGILEVVGSLVNTLPIAVSVKGDGNAAKFVQRVFQQLVGLSKYDWSQPEHGYSRQFSSVLALQFDTTTSVASSSQALSRPSSRMNSEIPLSVTIETDGTIHIQFPRRYEQGHIDLIGGYFARAVELLTNEHYSVSMCRDGMVSVSDRQTLFQFGNCLSGLTTKASIQHDLVSLMEHAALGNPTLCAVSLGESTMTYQELNRWSNCVATHLSMYVKRGDIVCVHAEASLYWIVAIYGILKAGAVYCPLNSKLDPELRASMFESSTAEIYLTASASDTRWCPKRSRYCWAVEDLLQRQFGDGEFDSPHVLCPEANAYLCFTSGSSGKPKGVLCTHQGLVAFQRDREVRLLAQPGTKVGQVMSVSFDGSIHEIFSALSYGATLVLPLPNDPFAHLHEVDTCILTPSLAGTLDATDYPNLQAVYLVGEQVSQAVNDHWSSKTTLYNMYGPTEATCGATIKRLMPGEKVTIGHANPTSRIYILDRHCLLAPPGIIGQIYIAGVQVSSGYLGQPELTSQRFFPDSVCRGLAEQMYATGDMGYWTEDGQLVCLGRNDRQVKLRGFRLDLDDLEARIATLPGITGAAVTRHEDDLIAMIQPGDVSGADCKRSMASILPAHAVPRYVVPVDRFPITGAGKLDYKAIVRSVEEGYIDYIPPVLSTTEQQVAQIWSDILEVKLSEITADANFVALGGNSLLQLRLASRVSKTFALTVPLTIIITAHTLRDLSAKIDELRVCEAQQATHSPTPAPEDRISRMETEWSAKYACGRNTATFNVSFVCRLSSSVDRQRLTESWNAVMRHHPLLGSRYRRSGIRFKRAYSTESQKADNHAECDVVAEINRPFLISEEGPIRVMITPTMMIVTASHIICDLTTMQILLEEVSDIYQGGTILPSAPVYMAADAWSRVASATDLAFWTEYLQDAPHPTNTRASYKGSSRVVMLPDNQALAIDKLCQTSSFSHHQLAIAAVALALQCHSGSVDIVLGGPFLNRWSEADMKTVGLFLEPIPIRIRFDAENASNADLDAGEFLRSVRCSSQAALAHAVPWQQLLCHLGIMPEFPNHPLFEVMVTFHDREHALRFDVDGAEELYTWSQGAKFGLMCEFTQLQNGRVLLRLEYDDMLWHEEEISRLEGALIRALEMLVQNVPYREMITTLCTLQPDTTLKQDDLFLLPLRHA</sequence>
<organism evidence="6 7">
    <name type="scientific">Aspergillus ustus</name>
    <dbReference type="NCBI Taxonomy" id="40382"/>
    <lineage>
        <taxon>Eukaryota</taxon>
        <taxon>Fungi</taxon>
        <taxon>Dikarya</taxon>
        <taxon>Ascomycota</taxon>
        <taxon>Pezizomycotina</taxon>
        <taxon>Eurotiomycetes</taxon>
        <taxon>Eurotiomycetidae</taxon>
        <taxon>Eurotiales</taxon>
        <taxon>Aspergillaceae</taxon>
        <taxon>Aspergillus</taxon>
        <taxon>Aspergillus subgen. Nidulantes</taxon>
    </lineage>
</organism>
<dbReference type="GO" id="GO:0016874">
    <property type="term" value="F:ligase activity"/>
    <property type="evidence" value="ECO:0007669"/>
    <property type="project" value="UniProtKB-KW"/>
</dbReference>
<keyword evidence="7" id="KW-1185">Reference proteome</keyword>
<dbReference type="PROSITE" id="PS50075">
    <property type="entry name" value="CARRIER"/>
    <property type="match status" value="2"/>
</dbReference>
<reference evidence="6 7" key="1">
    <citation type="submission" date="2014-11" db="EMBL/GenBank/DDBJ databases">
        <title>Genomics derived discovery of secondary metabolites biosynthetic gene clusters in Aspergillus ustus.</title>
        <authorList>
            <person name="Pi B."/>
            <person name="Dai F."/>
            <person name="Song X."/>
            <person name="Zhu C."/>
            <person name="Li H."/>
            <person name="Yu D."/>
        </authorList>
    </citation>
    <scope>NUCLEOTIDE SEQUENCE [LARGE SCALE GENOMIC DNA]</scope>
    <source>
        <strain evidence="6 7">3.3904</strain>
    </source>
</reference>
<dbReference type="Gene3D" id="3.30.559.10">
    <property type="entry name" value="Chloramphenicol acetyltransferase-like domain"/>
    <property type="match status" value="2"/>
</dbReference>
<dbReference type="Pfam" id="PF00501">
    <property type="entry name" value="AMP-binding"/>
    <property type="match status" value="1"/>
</dbReference>
<dbReference type="SUPFAM" id="SSF56801">
    <property type="entry name" value="Acetyl-CoA synthetase-like"/>
    <property type="match status" value="1"/>
</dbReference>
<dbReference type="GO" id="GO:0043041">
    <property type="term" value="P:amino acid activation for nonribosomal peptide biosynthetic process"/>
    <property type="evidence" value="ECO:0007669"/>
    <property type="project" value="TreeGrafter"/>
</dbReference>
<name>A0A0C1BUZ6_ASPUT</name>
<dbReference type="SUPFAM" id="SSF47336">
    <property type="entry name" value="ACP-like"/>
    <property type="match status" value="2"/>
</dbReference>
<evidence type="ECO:0000256" key="4">
    <source>
        <dbReference type="ARBA" id="ARBA00029454"/>
    </source>
</evidence>
<dbReference type="InterPro" id="IPR036736">
    <property type="entry name" value="ACP-like_sf"/>
</dbReference>
<dbReference type="GO" id="GO:0031177">
    <property type="term" value="F:phosphopantetheine binding"/>
    <property type="evidence" value="ECO:0007669"/>
    <property type="project" value="TreeGrafter"/>
</dbReference>
<dbReference type="CDD" id="cd19537">
    <property type="entry name" value="C_NRPS-like"/>
    <property type="match status" value="1"/>
</dbReference>
<accession>A0A0C1BUZ6</accession>
<dbReference type="InterPro" id="IPR000873">
    <property type="entry name" value="AMP-dep_synth/lig_dom"/>
</dbReference>
<dbReference type="InterPro" id="IPR001242">
    <property type="entry name" value="Condensation_dom"/>
</dbReference>
<keyword evidence="3" id="KW-0436">Ligase</keyword>